<sequence>MVTISVTPKRGTVHTQLQEDRRLIEASKVVIRLRCYESIGPPNSASNQSEACQPPTNFEPPPLTSLSNHHHQLNHHNHHHLNHPSLSSPSTSSPSALTFIQNSSNPSSLSSSKPIDPIFEPSLPSFSQSLTSPSLPHFSLTSTCPPLSPSLIIKKNSNVNILWQAEKLLWSPQVPNSFEPLGNWSSSWKLVIPTNAVDQSNWDTPTSSSSTTASSSLAVGSISQKYWRTWWQLEAVIYHKPDGIMGTRILKSHNLYLLNYAQAQSNLHSSSNYSALRSVNHDLIYSITAPTAICCGDDVELNIGLGNDKPQESGVILKRLKVSLTRTLSIQLSPFKSSLENPSTQSKRWKLRRYQAFDSSNNSKSTSRNTSHFPTQCSVFTTTIAQTELVSRPIVIPPSDSFNTTLRLRVPVSKSKMHYSIGESCKTQLGSINYSFQFKLLVKTKTKGLETIELTGLEVKLASVTRRELNHALEHLNELRMKPNCGISLTLPNHLRRVERELTHDDMAIQEDNIINNTTPVVSRTEAQN</sequence>
<feature type="compositionally biased region" description="Polar residues" evidence="1">
    <location>
        <begin position="42"/>
        <end position="56"/>
    </location>
</feature>
<name>A0A9Q3J592_9BASI</name>
<evidence type="ECO:0000313" key="3">
    <source>
        <dbReference type="Proteomes" id="UP000765509"/>
    </source>
</evidence>
<dbReference type="OrthoDB" id="2505870at2759"/>
<protein>
    <submittedName>
        <fullName evidence="2">Uncharacterized protein</fullName>
    </submittedName>
</protein>
<evidence type="ECO:0000313" key="2">
    <source>
        <dbReference type="EMBL" id="MBW0555631.1"/>
    </source>
</evidence>
<feature type="compositionally biased region" description="Low complexity" evidence="1">
    <location>
        <begin position="102"/>
        <end position="112"/>
    </location>
</feature>
<proteinExistence type="predicted"/>
<reference evidence="2" key="1">
    <citation type="submission" date="2021-03" db="EMBL/GenBank/DDBJ databases">
        <title>Draft genome sequence of rust myrtle Austropuccinia psidii MF-1, a brazilian biotype.</title>
        <authorList>
            <person name="Quecine M.C."/>
            <person name="Pachon D.M.R."/>
            <person name="Bonatelli M.L."/>
            <person name="Correr F.H."/>
            <person name="Franceschini L.M."/>
            <person name="Leite T.F."/>
            <person name="Margarido G.R.A."/>
            <person name="Almeida C.A."/>
            <person name="Ferrarezi J.A."/>
            <person name="Labate C.A."/>
        </authorList>
    </citation>
    <scope>NUCLEOTIDE SEQUENCE</scope>
    <source>
        <strain evidence="2">MF-1</strain>
    </source>
</reference>
<accession>A0A9Q3J592</accession>
<feature type="compositionally biased region" description="Basic residues" evidence="1">
    <location>
        <begin position="68"/>
        <end position="82"/>
    </location>
</feature>
<dbReference type="Proteomes" id="UP000765509">
    <property type="component" value="Unassembled WGS sequence"/>
</dbReference>
<dbReference type="EMBL" id="AVOT02062713">
    <property type="protein sequence ID" value="MBW0555631.1"/>
    <property type="molecule type" value="Genomic_DNA"/>
</dbReference>
<feature type="region of interest" description="Disordered" evidence="1">
    <location>
        <begin position="42"/>
        <end position="113"/>
    </location>
</feature>
<dbReference type="AlphaFoldDB" id="A0A9Q3J592"/>
<feature type="compositionally biased region" description="Low complexity" evidence="1">
    <location>
        <begin position="83"/>
        <end position="95"/>
    </location>
</feature>
<evidence type="ECO:0000256" key="1">
    <source>
        <dbReference type="SAM" id="MobiDB-lite"/>
    </source>
</evidence>
<gene>
    <name evidence="2" type="ORF">O181_095346</name>
</gene>
<organism evidence="2 3">
    <name type="scientific">Austropuccinia psidii MF-1</name>
    <dbReference type="NCBI Taxonomy" id="1389203"/>
    <lineage>
        <taxon>Eukaryota</taxon>
        <taxon>Fungi</taxon>
        <taxon>Dikarya</taxon>
        <taxon>Basidiomycota</taxon>
        <taxon>Pucciniomycotina</taxon>
        <taxon>Pucciniomycetes</taxon>
        <taxon>Pucciniales</taxon>
        <taxon>Sphaerophragmiaceae</taxon>
        <taxon>Austropuccinia</taxon>
    </lineage>
</organism>
<comment type="caution">
    <text evidence="2">The sequence shown here is derived from an EMBL/GenBank/DDBJ whole genome shotgun (WGS) entry which is preliminary data.</text>
</comment>
<keyword evidence="3" id="KW-1185">Reference proteome</keyword>